<dbReference type="EMBL" id="UINC01068119">
    <property type="protein sequence ID" value="SVC00476.1"/>
    <property type="molecule type" value="Genomic_DNA"/>
</dbReference>
<protein>
    <submittedName>
        <fullName evidence="1">Uncharacterized protein</fullName>
    </submittedName>
</protein>
<reference evidence="1" key="1">
    <citation type="submission" date="2018-05" db="EMBL/GenBank/DDBJ databases">
        <authorList>
            <person name="Lanie J.A."/>
            <person name="Ng W.-L."/>
            <person name="Kazmierczak K.M."/>
            <person name="Andrzejewski T.M."/>
            <person name="Davidsen T.M."/>
            <person name="Wayne K.J."/>
            <person name="Tettelin H."/>
            <person name="Glass J.I."/>
            <person name="Rusch D."/>
            <person name="Podicherti R."/>
            <person name="Tsui H.-C.T."/>
            <person name="Winkler M.E."/>
        </authorList>
    </citation>
    <scope>NUCLEOTIDE SEQUENCE</scope>
</reference>
<evidence type="ECO:0000313" key="1">
    <source>
        <dbReference type="EMBL" id="SVC00476.1"/>
    </source>
</evidence>
<accession>A0A382ILJ1</accession>
<sequence length="34" mass="3900">MASIYFGKTLMSISSTFSVIRKTTVVLLFNKKTW</sequence>
<dbReference type="AlphaFoldDB" id="A0A382ILJ1"/>
<gene>
    <name evidence="1" type="ORF">METZ01_LOCUS253330</name>
</gene>
<organism evidence="1">
    <name type="scientific">marine metagenome</name>
    <dbReference type="NCBI Taxonomy" id="408172"/>
    <lineage>
        <taxon>unclassified sequences</taxon>
        <taxon>metagenomes</taxon>
        <taxon>ecological metagenomes</taxon>
    </lineage>
</organism>
<name>A0A382ILJ1_9ZZZZ</name>
<proteinExistence type="predicted"/>